<dbReference type="PROSITE" id="PS51071">
    <property type="entry name" value="HTH_RPIR"/>
    <property type="match status" value="1"/>
</dbReference>
<dbReference type="GO" id="GO:1901135">
    <property type="term" value="P:carbohydrate derivative metabolic process"/>
    <property type="evidence" value="ECO:0007669"/>
    <property type="project" value="InterPro"/>
</dbReference>
<protein>
    <submittedName>
        <fullName evidence="6">MurR/RpiR family transcriptional regulator</fullName>
    </submittedName>
</protein>
<keyword evidence="2" id="KW-0238">DNA-binding</keyword>
<dbReference type="GO" id="GO:0003677">
    <property type="term" value="F:DNA binding"/>
    <property type="evidence" value="ECO:0007669"/>
    <property type="project" value="UniProtKB-KW"/>
</dbReference>
<dbReference type="GO" id="GO:0097367">
    <property type="term" value="F:carbohydrate derivative binding"/>
    <property type="evidence" value="ECO:0007669"/>
    <property type="project" value="InterPro"/>
</dbReference>
<dbReference type="Proteomes" id="UP000294662">
    <property type="component" value="Unassembled WGS sequence"/>
</dbReference>
<dbReference type="CDD" id="cd05013">
    <property type="entry name" value="SIS_RpiR"/>
    <property type="match status" value="1"/>
</dbReference>
<dbReference type="InterPro" id="IPR047640">
    <property type="entry name" value="RpiR-like"/>
</dbReference>
<dbReference type="InterPro" id="IPR009057">
    <property type="entry name" value="Homeodomain-like_sf"/>
</dbReference>
<gene>
    <name evidence="6" type="ORF">E1B25_19375</name>
</gene>
<comment type="caution">
    <text evidence="6">The sequence shown here is derived from an EMBL/GenBank/DDBJ whole genome shotgun (WGS) entry which is preliminary data.</text>
</comment>
<dbReference type="SUPFAM" id="SSF53697">
    <property type="entry name" value="SIS domain"/>
    <property type="match status" value="1"/>
</dbReference>
<dbReference type="Pfam" id="PF01380">
    <property type="entry name" value="SIS"/>
    <property type="match status" value="1"/>
</dbReference>
<dbReference type="InterPro" id="IPR046348">
    <property type="entry name" value="SIS_dom_sf"/>
</dbReference>
<dbReference type="PROSITE" id="PS51464">
    <property type="entry name" value="SIS"/>
    <property type="match status" value="1"/>
</dbReference>
<keyword evidence="7" id="KW-1185">Reference proteome</keyword>
<proteinExistence type="predicted"/>
<name>A0A4V2Z700_9RHOB</name>
<dbReference type="SUPFAM" id="SSF46689">
    <property type="entry name" value="Homeodomain-like"/>
    <property type="match status" value="1"/>
</dbReference>
<dbReference type="Gene3D" id="1.10.10.10">
    <property type="entry name" value="Winged helix-like DNA-binding domain superfamily/Winged helix DNA-binding domain"/>
    <property type="match status" value="1"/>
</dbReference>
<dbReference type="Pfam" id="PF01418">
    <property type="entry name" value="HTH_6"/>
    <property type="match status" value="1"/>
</dbReference>
<accession>A0A4V2Z700</accession>
<sequence length="302" mass="32725">MVLKAAHGCVLSCSEPMASGPGPTRIGCKRTAQGRLRAPRLEKEDPMQEKHPFGHNVLTGIEASRGDLPEALARIADFILREPEVAVRASMAELADLSGSGEASIVRFYRRLGFDSFPDLKIALASDIAYRGHVDPRSHDLGTRIAEAVRAVIDAPQRDELRQVAERMVAARHVDIFGSGLSGMIAGMFAYRLSWLGLVARSFQDPVETVEVAGALDTRSVFVTISETGLTAHTRHMLTLAGERGAYRVAVSGRRIAELNKLCDMVLIAPPLSPLPERGELSPAVAKIVLCELIADEIERLS</sequence>
<dbReference type="InterPro" id="IPR000281">
    <property type="entry name" value="HTH_RpiR"/>
</dbReference>
<reference evidence="6 7" key="1">
    <citation type="submission" date="2019-03" db="EMBL/GenBank/DDBJ databases">
        <authorList>
            <person name="Zhang S."/>
        </authorList>
    </citation>
    <scope>NUCLEOTIDE SEQUENCE [LARGE SCALE GENOMIC DNA]</scope>
    <source>
        <strain evidence="6 7">S4J41</strain>
    </source>
</reference>
<dbReference type="InterPro" id="IPR001347">
    <property type="entry name" value="SIS_dom"/>
</dbReference>
<dbReference type="PANTHER" id="PTHR30514">
    <property type="entry name" value="GLUCOKINASE"/>
    <property type="match status" value="1"/>
</dbReference>
<evidence type="ECO:0000259" key="4">
    <source>
        <dbReference type="PROSITE" id="PS51071"/>
    </source>
</evidence>
<evidence type="ECO:0000313" key="6">
    <source>
        <dbReference type="EMBL" id="TDE34496.1"/>
    </source>
</evidence>
<feature type="domain" description="HTH rpiR-type" evidence="4">
    <location>
        <begin position="55"/>
        <end position="131"/>
    </location>
</feature>
<evidence type="ECO:0000256" key="3">
    <source>
        <dbReference type="ARBA" id="ARBA00023163"/>
    </source>
</evidence>
<organism evidence="6 7">
    <name type="scientific">Antarcticimicrobium sediminis</name>
    <dbReference type="NCBI Taxonomy" id="2546227"/>
    <lineage>
        <taxon>Bacteria</taxon>
        <taxon>Pseudomonadati</taxon>
        <taxon>Pseudomonadota</taxon>
        <taxon>Alphaproteobacteria</taxon>
        <taxon>Rhodobacterales</taxon>
        <taxon>Paracoccaceae</taxon>
        <taxon>Antarcticimicrobium</taxon>
    </lineage>
</organism>
<evidence type="ECO:0000256" key="2">
    <source>
        <dbReference type="ARBA" id="ARBA00023125"/>
    </source>
</evidence>
<keyword evidence="1" id="KW-0805">Transcription regulation</keyword>
<evidence type="ECO:0000256" key="1">
    <source>
        <dbReference type="ARBA" id="ARBA00023015"/>
    </source>
</evidence>
<dbReference type="Gene3D" id="3.40.50.10490">
    <property type="entry name" value="Glucose-6-phosphate isomerase like protein, domain 1"/>
    <property type="match status" value="1"/>
</dbReference>
<dbReference type="OrthoDB" id="8582409at2"/>
<feature type="domain" description="SIS" evidence="5">
    <location>
        <begin position="164"/>
        <end position="302"/>
    </location>
</feature>
<dbReference type="InterPro" id="IPR035472">
    <property type="entry name" value="RpiR-like_SIS"/>
</dbReference>
<evidence type="ECO:0000313" key="7">
    <source>
        <dbReference type="Proteomes" id="UP000294662"/>
    </source>
</evidence>
<keyword evidence="3" id="KW-0804">Transcription</keyword>
<dbReference type="InterPro" id="IPR036388">
    <property type="entry name" value="WH-like_DNA-bd_sf"/>
</dbReference>
<dbReference type="PANTHER" id="PTHR30514:SF1">
    <property type="entry name" value="HTH-TYPE TRANSCRIPTIONAL REGULATOR HEXR-RELATED"/>
    <property type="match status" value="1"/>
</dbReference>
<evidence type="ECO:0000259" key="5">
    <source>
        <dbReference type="PROSITE" id="PS51464"/>
    </source>
</evidence>
<dbReference type="EMBL" id="SMFP01000019">
    <property type="protein sequence ID" value="TDE34496.1"/>
    <property type="molecule type" value="Genomic_DNA"/>
</dbReference>
<dbReference type="AlphaFoldDB" id="A0A4V2Z700"/>
<dbReference type="GO" id="GO:0003700">
    <property type="term" value="F:DNA-binding transcription factor activity"/>
    <property type="evidence" value="ECO:0007669"/>
    <property type="project" value="InterPro"/>
</dbReference>